<accession>A0A2W5TMG5</accession>
<proteinExistence type="predicted"/>
<feature type="region of interest" description="Disordered" evidence="1">
    <location>
        <begin position="573"/>
        <end position="615"/>
    </location>
</feature>
<evidence type="ECO:0000256" key="1">
    <source>
        <dbReference type="SAM" id="MobiDB-lite"/>
    </source>
</evidence>
<dbReference type="AlphaFoldDB" id="A0A2W5TMG5"/>
<gene>
    <name evidence="2" type="ORF">DI536_06460</name>
</gene>
<evidence type="ECO:0000313" key="3">
    <source>
        <dbReference type="Proteomes" id="UP000249061"/>
    </source>
</evidence>
<name>A0A2W5TMG5_9BACT</name>
<comment type="caution">
    <text evidence="2">The sequence shown here is derived from an EMBL/GenBank/DDBJ whole genome shotgun (WGS) entry which is preliminary data.</text>
</comment>
<reference evidence="2 3" key="1">
    <citation type="submission" date="2017-08" db="EMBL/GenBank/DDBJ databases">
        <title>Infants hospitalized years apart are colonized by the same room-sourced microbial strains.</title>
        <authorList>
            <person name="Brooks B."/>
            <person name="Olm M.R."/>
            <person name="Firek B.A."/>
            <person name="Baker R."/>
            <person name="Thomas B.C."/>
            <person name="Morowitz M.J."/>
            <person name="Banfield J.F."/>
        </authorList>
    </citation>
    <scope>NUCLEOTIDE SEQUENCE [LARGE SCALE GENOMIC DNA]</scope>
    <source>
        <strain evidence="2">S2_003_000_R2_14</strain>
    </source>
</reference>
<dbReference type="PROSITE" id="PS51257">
    <property type="entry name" value="PROKAR_LIPOPROTEIN"/>
    <property type="match status" value="1"/>
</dbReference>
<evidence type="ECO:0000313" key="2">
    <source>
        <dbReference type="EMBL" id="PZR16789.1"/>
    </source>
</evidence>
<organism evidence="2 3">
    <name type="scientific">Archangium gephyra</name>
    <dbReference type="NCBI Taxonomy" id="48"/>
    <lineage>
        <taxon>Bacteria</taxon>
        <taxon>Pseudomonadati</taxon>
        <taxon>Myxococcota</taxon>
        <taxon>Myxococcia</taxon>
        <taxon>Myxococcales</taxon>
        <taxon>Cystobacterineae</taxon>
        <taxon>Archangiaceae</taxon>
        <taxon>Archangium</taxon>
    </lineage>
</organism>
<dbReference type="Proteomes" id="UP000249061">
    <property type="component" value="Unassembled WGS sequence"/>
</dbReference>
<dbReference type="EMBL" id="QFQP01000003">
    <property type="protein sequence ID" value="PZR16789.1"/>
    <property type="molecule type" value="Genomic_DNA"/>
</dbReference>
<sequence>MKRAFAALSLVVTTGCADKIADAMGVTVRVESAAKSTHVVLTARGGETELKTGCMEVPSDRFLDIAILRRDLPRELELSAQGFTDDACTTATSPAETAGPLTRAFEEGKIVTAFMVLQRADATRETNCGDAMDDDGDGEIDCADADCDGRACVSENRCVEGQTCLEGACQGGTQVTCDAPPQCFVQTAGVCVVERGCQYLPDLGMGCDDEDPCTTNDRCASTGSCSGTPRVCDSPPVGVQCVKSIGQCTTDGGCTYTIDVDAGCDDGDDCTRDDVCDVSGACRGHASTCAPRECQVNTGCMADGGCTFGPVDAGTSCSNGGSCNATGGCLPPFLFVPSNVSLGDVPTPSSDKVTYDCGVTEIDTGASGAPTVVNACPGHAPLAHASIVQGGVPTLVLAFADLEVTGANTLRLVGERPVIIVSMKNIDVFGTIDVRAGAQACTANGAGRNGGGGAAGWQSGGGGGGFGTVGGRGGDVVNAPDGLGGAVNGAGEFRGGCPGGRGGNNPNAAAPGGGALQLVARETINLSGIINAPGGGGAGGVAFQAGNGGGSGGALLLEAERFIATNGVLACNGGGGGQQTTGRDGESGRASTVPAAGGNDNLSGGRGGNGATGTTAATNGGDANAASFAGGGGGGVGRIHINVSALCDIGPPVVISPAATSNRADAGCP</sequence>
<protein>
    <submittedName>
        <fullName evidence="2">Uncharacterized protein</fullName>
    </submittedName>
</protein>